<proteinExistence type="inferred from homology"/>
<evidence type="ECO:0000256" key="8">
    <source>
        <dbReference type="ARBA" id="ARBA00045373"/>
    </source>
</evidence>
<protein>
    <recommendedName>
        <fullName evidence="6">Translation initiation factor eIF2B subunit gamma</fullName>
    </recommendedName>
    <alternativeName>
        <fullName evidence="7">eIF2B GDP-GTP exchange factor subunit gamma</fullName>
    </alternativeName>
</protein>
<gene>
    <name evidence="12" type="ORF">BpHYR1_016206</name>
</gene>
<evidence type="ECO:0000256" key="1">
    <source>
        <dbReference type="ARBA" id="ARBA00004514"/>
    </source>
</evidence>
<dbReference type="GO" id="GO:0005829">
    <property type="term" value="C:cytosol"/>
    <property type="evidence" value="ECO:0007669"/>
    <property type="project" value="UniProtKB-SubCell"/>
</dbReference>
<evidence type="ECO:0000256" key="6">
    <source>
        <dbReference type="ARBA" id="ARBA00044196"/>
    </source>
</evidence>
<feature type="domain" description="Nucleotidyl transferase" evidence="10">
    <location>
        <begin position="5"/>
        <end position="132"/>
    </location>
</feature>
<evidence type="ECO:0000256" key="7">
    <source>
        <dbReference type="ARBA" id="ARBA00044229"/>
    </source>
</evidence>
<dbReference type="STRING" id="10195.A0A3M7RHG7"/>
<dbReference type="PANTHER" id="PTHR45989">
    <property type="entry name" value="TRANSLATION INITIATION FACTOR EIF-2B SUBUNIT GAMMA"/>
    <property type="match status" value="1"/>
</dbReference>
<dbReference type="InterPro" id="IPR005835">
    <property type="entry name" value="NTP_transferase_dom"/>
</dbReference>
<evidence type="ECO:0000256" key="3">
    <source>
        <dbReference type="ARBA" id="ARBA00022490"/>
    </source>
</evidence>
<dbReference type="OrthoDB" id="10250549at2759"/>
<dbReference type="GO" id="GO:0005085">
    <property type="term" value="F:guanyl-nucleotide exchange factor activity"/>
    <property type="evidence" value="ECO:0007669"/>
    <property type="project" value="TreeGrafter"/>
</dbReference>
<dbReference type="Gene3D" id="2.160.10.10">
    <property type="entry name" value="Hexapeptide repeat proteins"/>
    <property type="match status" value="1"/>
</dbReference>
<name>A0A3M7RHG7_BRAPC</name>
<evidence type="ECO:0000259" key="11">
    <source>
        <dbReference type="Pfam" id="PF25084"/>
    </source>
</evidence>
<evidence type="ECO:0000259" key="10">
    <source>
        <dbReference type="Pfam" id="PF00483"/>
    </source>
</evidence>
<dbReference type="GO" id="GO:0002183">
    <property type="term" value="P:cytoplasmic translational initiation"/>
    <property type="evidence" value="ECO:0007669"/>
    <property type="project" value="TreeGrafter"/>
</dbReference>
<evidence type="ECO:0000256" key="5">
    <source>
        <dbReference type="ARBA" id="ARBA00022917"/>
    </source>
</evidence>
<comment type="function">
    <text evidence="8">Acts as a component of the translation initiation factor 2B (eIF2B) complex, which catalyzes the exchange of GDP for GTP on the eukaryotic initiation factor 2 (eIF2) complex gamma subunit. Its guanine nucleotide exchange factor activity is repressed when bound to eIF2 complex phosphorylated on the alpha subunit, thereby limiting the amount of methionyl-initiator methionine tRNA available to the ribosome and consequently global translation is repressed.</text>
</comment>
<dbReference type="InterPro" id="IPR056764">
    <property type="entry name" value="LbH_EIF2B3/5"/>
</dbReference>
<comment type="caution">
    <text evidence="12">The sequence shown here is derived from an EMBL/GenBank/DDBJ whole genome shotgun (WGS) entry which is preliminary data.</text>
</comment>
<evidence type="ECO:0000256" key="4">
    <source>
        <dbReference type="ARBA" id="ARBA00022540"/>
    </source>
</evidence>
<comment type="subunit">
    <text evidence="9">Component of the translation initiation factor 2B (eIF2B) complex which is a heterodecamer of two sets of five different subunits: alpha, beta, gamma, delta and epsilon. Subunits alpha, beta and delta comprise a regulatory subcomplex and subunits epsilon and gamma comprise a catalytic subcomplex. Within the complex, the hexameric regulatory complex resides at the center, with the two heterodimeric catalytic subcomplexes bound on opposite sides.</text>
</comment>
<accession>A0A3M7RHG7</accession>
<reference evidence="12 13" key="1">
    <citation type="journal article" date="2018" name="Sci. Rep.">
        <title>Genomic signatures of local adaptation to the degree of environmental predictability in rotifers.</title>
        <authorList>
            <person name="Franch-Gras L."/>
            <person name="Hahn C."/>
            <person name="Garcia-Roger E.M."/>
            <person name="Carmona M.J."/>
            <person name="Serra M."/>
            <person name="Gomez A."/>
        </authorList>
    </citation>
    <scope>NUCLEOTIDE SEQUENCE [LARGE SCALE GENOMIC DNA]</scope>
    <source>
        <strain evidence="12">HYR1</strain>
    </source>
</reference>
<keyword evidence="3" id="KW-0963">Cytoplasm</keyword>
<sequence length="447" mass="50815">MEFQAIVLAGGHGSRFDTLTTNCPKCLLPIGNKPMIWYPVRMLEKAGFTDINIITFETIKGKVESELKSHGIKSSLNIVGIKDNSDDEEFGTAYSLKLLKDKITKDCIIVSCDLITNLCLQKMANFYRVNNASFVMHLSDSGLPSSELLVPGSREKYTPGLFGKRDLIALDTEKNRVLYFTVQEDIDELTIRTSVLQKFPKFVWTNRLQDSHLYFIKKWLIDYIIDNNKIFYLKSDFVPFICKKQFSRCHKHQKETDHENNQASKKLSIFDYVKQDDFGFLMNRSLLKHPISCFAFIQADGFCLRTNNLPIYAEANRQIMGKIMPHFQRERTESVSKQDRSQVSSDSIIGEGTAIGEKTTIKRSVIGKNCKIAKNCKIINSILMDNVQVAEGVILQGTIICANSKINQKSEFKDCVVSYDQDIITAGKYSNETIKDVESFIEDSDSD</sequence>
<evidence type="ECO:0000256" key="2">
    <source>
        <dbReference type="ARBA" id="ARBA00007878"/>
    </source>
</evidence>
<evidence type="ECO:0000313" key="13">
    <source>
        <dbReference type="Proteomes" id="UP000276133"/>
    </source>
</evidence>
<organism evidence="12 13">
    <name type="scientific">Brachionus plicatilis</name>
    <name type="common">Marine rotifer</name>
    <name type="synonym">Brachionus muelleri</name>
    <dbReference type="NCBI Taxonomy" id="10195"/>
    <lineage>
        <taxon>Eukaryota</taxon>
        <taxon>Metazoa</taxon>
        <taxon>Spiralia</taxon>
        <taxon>Gnathifera</taxon>
        <taxon>Rotifera</taxon>
        <taxon>Eurotatoria</taxon>
        <taxon>Monogononta</taxon>
        <taxon>Pseudotrocha</taxon>
        <taxon>Ploima</taxon>
        <taxon>Brachionidae</taxon>
        <taxon>Brachionus</taxon>
    </lineage>
</organism>
<keyword evidence="5" id="KW-0648">Protein biosynthesis</keyword>
<dbReference type="Pfam" id="PF00483">
    <property type="entry name" value="NTP_transferase"/>
    <property type="match status" value="1"/>
</dbReference>
<dbReference type="PANTHER" id="PTHR45989:SF1">
    <property type="entry name" value="TRANSLATION INITIATION FACTOR EIF-2B SUBUNIT GAMMA"/>
    <property type="match status" value="1"/>
</dbReference>
<dbReference type="GO" id="GO:0005851">
    <property type="term" value="C:eukaryotic translation initiation factor 2B complex"/>
    <property type="evidence" value="ECO:0007669"/>
    <property type="project" value="TreeGrafter"/>
</dbReference>
<dbReference type="Gene3D" id="3.90.550.10">
    <property type="entry name" value="Spore Coat Polysaccharide Biosynthesis Protein SpsA, Chain A"/>
    <property type="match status" value="1"/>
</dbReference>
<evidence type="ECO:0000313" key="12">
    <source>
        <dbReference type="EMBL" id="RNA22919.1"/>
    </source>
</evidence>
<keyword evidence="4 12" id="KW-0396">Initiation factor</keyword>
<dbReference type="SUPFAM" id="SSF53448">
    <property type="entry name" value="Nucleotide-diphospho-sugar transferases"/>
    <property type="match status" value="1"/>
</dbReference>
<keyword evidence="13" id="KW-1185">Reference proteome</keyword>
<evidence type="ECO:0000256" key="9">
    <source>
        <dbReference type="ARBA" id="ARBA00046432"/>
    </source>
</evidence>
<feature type="domain" description="EIF2B subunit epsilon/gamma LbH" evidence="11">
    <location>
        <begin position="332"/>
        <end position="421"/>
    </location>
</feature>
<comment type="subcellular location">
    <subcellularLocation>
        <location evidence="1">Cytoplasm</location>
        <location evidence="1">Cytosol</location>
    </subcellularLocation>
</comment>
<dbReference type="Proteomes" id="UP000276133">
    <property type="component" value="Unassembled WGS sequence"/>
</dbReference>
<dbReference type="GO" id="GO:0003743">
    <property type="term" value="F:translation initiation factor activity"/>
    <property type="evidence" value="ECO:0007669"/>
    <property type="project" value="UniProtKB-KW"/>
</dbReference>
<dbReference type="EMBL" id="REGN01003375">
    <property type="protein sequence ID" value="RNA22919.1"/>
    <property type="molecule type" value="Genomic_DNA"/>
</dbReference>
<dbReference type="AlphaFoldDB" id="A0A3M7RHG7"/>
<dbReference type="Pfam" id="PF25084">
    <property type="entry name" value="LbH_EIF2B"/>
    <property type="match status" value="1"/>
</dbReference>
<dbReference type="InterPro" id="IPR029044">
    <property type="entry name" value="Nucleotide-diphossugar_trans"/>
</dbReference>
<comment type="similarity">
    <text evidence="2">Belongs to the eIF-2B gamma/epsilon subunits family.</text>
</comment>
<dbReference type="InterPro" id="IPR051960">
    <property type="entry name" value="eIF2B_gamma"/>
</dbReference>